<keyword evidence="2" id="KW-1185">Reference proteome</keyword>
<reference evidence="1 2" key="1">
    <citation type="submission" date="2020-06" db="EMBL/GenBank/DDBJ databases">
        <title>Complete Genome Sequence of Clostridium muelleri sp. nov. P21T, an Acid-Alcohol Producing Acetogen Isolated from Old Hay.</title>
        <authorList>
            <person name="Duncan K.E."/>
            <person name="Tanner R.S."/>
        </authorList>
    </citation>
    <scope>NUCLEOTIDE SEQUENCE [LARGE SCALE GENOMIC DNA]</scope>
    <source>
        <strain evidence="1 2">P21</strain>
    </source>
</reference>
<name>A0A7Y0ELB2_9CLOT</name>
<evidence type="ECO:0000313" key="2">
    <source>
        <dbReference type="Proteomes" id="UP000537131"/>
    </source>
</evidence>
<protein>
    <submittedName>
        <fullName evidence="1">Helix-turn-helix domain-containing protein</fullName>
    </submittedName>
</protein>
<sequence length="53" mass="6148">MFYTAKDVSKILGISETSAYRIIKKLNNELLSKEYIVIPGKISKKYFESKVMM</sequence>
<evidence type="ECO:0000313" key="1">
    <source>
        <dbReference type="EMBL" id="NMM65511.1"/>
    </source>
</evidence>
<proteinExistence type="predicted"/>
<dbReference type="Proteomes" id="UP000537131">
    <property type="component" value="Unassembled WGS sequence"/>
</dbReference>
<accession>A0A7Y0ELB2</accession>
<organism evidence="1 2">
    <name type="scientific">Clostridium muellerianum</name>
    <dbReference type="NCBI Taxonomy" id="2716538"/>
    <lineage>
        <taxon>Bacteria</taxon>
        <taxon>Bacillati</taxon>
        <taxon>Bacillota</taxon>
        <taxon>Clostridia</taxon>
        <taxon>Eubacteriales</taxon>
        <taxon>Clostridiaceae</taxon>
        <taxon>Clostridium</taxon>
    </lineage>
</organism>
<dbReference type="AlphaFoldDB" id="A0A7Y0ELB2"/>
<comment type="caution">
    <text evidence="1">The sequence shown here is derived from an EMBL/GenBank/DDBJ whole genome shotgun (WGS) entry which is preliminary data.</text>
</comment>
<gene>
    <name evidence="1" type="ORF">HBE96_23320</name>
</gene>
<dbReference type="EMBL" id="JABBNI010000065">
    <property type="protein sequence ID" value="NMM65511.1"/>
    <property type="molecule type" value="Genomic_DNA"/>
</dbReference>